<dbReference type="SUPFAM" id="SSF56752">
    <property type="entry name" value="D-aminoacid aminotransferase-like PLP-dependent enzymes"/>
    <property type="match status" value="1"/>
</dbReference>
<dbReference type="Gene3D" id="3.20.10.10">
    <property type="entry name" value="D-amino Acid Aminotransferase, subunit A, domain 2"/>
    <property type="match status" value="1"/>
</dbReference>
<accession>A0A9X1HXV5</accession>
<dbReference type="InterPro" id="IPR036038">
    <property type="entry name" value="Aminotransferase-like"/>
</dbReference>
<dbReference type="GO" id="GO:0004084">
    <property type="term" value="F:branched-chain-amino-acid transaminase activity"/>
    <property type="evidence" value="ECO:0007669"/>
    <property type="project" value="UniProtKB-EC"/>
</dbReference>
<comment type="caution">
    <text evidence="11">The sequence shown here is derived from an EMBL/GenBank/DDBJ whole genome shotgun (WGS) entry which is preliminary data.</text>
</comment>
<evidence type="ECO:0000256" key="6">
    <source>
        <dbReference type="ARBA" id="ARBA00022679"/>
    </source>
</evidence>
<evidence type="ECO:0000256" key="9">
    <source>
        <dbReference type="ARBA" id="ARBA00049229"/>
    </source>
</evidence>
<dbReference type="NCBIfam" id="TIGR01122">
    <property type="entry name" value="ilvE_I"/>
    <property type="match status" value="1"/>
</dbReference>
<keyword evidence="5 10" id="KW-0032">Aminotransferase</keyword>
<keyword evidence="6 10" id="KW-0808">Transferase</keyword>
<evidence type="ECO:0000256" key="1">
    <source>
        <dbReference type="ARBA" id="ARBA00004824"/>
    </source>
</evidence>
<comment type="pathway">
    <text evidence="3 10">Amino-acid biosynthesis; L-leucine biosynthesis; L-leucine from 3-methyl-2-oxobutanoate: step 4/4.</text>
</comment>
<dbReference type="FunFam" id="3.20.10.10:FF:000011">
    <property type="entry name" value="Branched-chain-amino-acid aminotransferase-like protein 2"/>
    <property type="match status" value="1"/>
</dbReference>
<dbReference type="InterPro" id="IPR050571">
    <property type="entry name" value="Class-IV_PLP-Dep_Aminotrnsfr"/>
</dbReference>
<dbReference type="GO" id="GO:0008652">
    <property type="term" value="P:amino acid biosynthetic process"/>
    <property type="evidence" value="ECO:0007669"/>
    <property type="project" value="UniProtKB-KW"/>
</dbReference>
<comment type="pathway">
    <text evidence="2 10">Amino-acid biosynthesis; L-valine biosynthesis; L-valine from pyruvate: step 4/4.</text>
</comment>
<keyword evidence="10" id="KW-0100">Branched-chain amino acid biosynthesis</keyword>
<comment type="catalytic activity">
    <reaction evidence="7 10">
        <text>L-valine + 2-oxoglutarate = 3-methyl-2-oxobutanoate + L-glutamate</text>
        <dbReference type="Rhea" id="RHEA:24813"/>
        <dbReference type="ChEBI" id="CHEBI:11851"/>
        <dbReference type="ChEBI" id="CHEBI:16810"/>
        <dbReference type="ChEBI" id="CHEBI:29985"/>
        <dbReference type="ChEBI" id="CHEBI:57762"/>
        <dbReference type="EC" id="2.6.1.42"/>
    </reaction>
</comment>
<evidence type="ECO:0000256" key="2">
    <source>
        <dbReference type="ARBA" id="ARBA00004931"/>
    </source>
</evidence>
<comment type="function">
    <text evidence="10">Acts on leucine, isoleucine and valine.</text>
</comment>
<dbReference type="PANTHER" id="PTHR42743">
    <property type="entry name" value="AMINO-ACID AMINOTRANSFERASE"/>
    <property type="match status" value="1"/>
</dbReference>
<evidence type="ECO:0000256" key="4">
    <source>
        <dbReference type="ARBA" id="ARBA00009320"/>
    </source>
</evidence>
<dbReference type="Pfam" id="PF01063">
    <property type="entry name" value="Aminotran_4"/>
    <property type="match status" value="1"/>
</dbReference>
<comment type="cofactor">
    <cofactor evidence="10">
        <name>pyridoxal 5'-phosphate</name>
        <dbReference type="ChEBI" id="CHEBI:597326"/>
    </cofactor>
</comment>
<reference evidence="11" key="1">
    <citation type="submission" date="2021-09" db="EMBL/GenBank/DDBJ databases">
        <title>Fulvivirga sp. isolated from coastal sediment.</title>
        <authorList>
            <person name="Yu H."/>
        </authorList>
    </citation>
    <scope>NUCLEOTIDE SEQUENCE</scope>
    <source>
        <strain evidence="11">1062</strain>
    </source>
</reference>
<dbReference type="InterPro" id="IPR001544">
    <property type="entry name" value="Aminotrans_IV"/>
</dbReference>
<comment type="catalytic activity">
    <reaction evidence="8 10">
        <text>L-isoleucine + 2-oxoglutarate = (S)-3-methyl-2-oxopentanoate + L-glutamate</text>
        <dbReference type="Rhea" id="RHEA:24801"/>
        <dbReference type="ChEBI" id="CHEBI:16810"/>
        <dbReference type="ChEBI" id="CHEBI:29985"/>
        <dbReference type="ChEBI" id="CHEBI:35146"/>
        <dbReference type="ChEBI" id="CHEBI:58045"/>
        <dbReference type="EC" id="2.6.1.42"/>
    </reaction>
</comment>
<evidence type="ECO:0000313" key="12">
    <source>
        <dbReference type="Proteomes" id="UP001139409"/>
    </source>
</evidence>
<dbReference type="PANTHER" id="PTHR42743:SF11">
    <property type="entry name" value="AMINODEOXYCHORISMATE LYASE"/>
    <property type="match status" value="1"/>
</dbReference>
<dbReference type="GO" id="GO:0009082">
    <property type="term" value="P:branched-chain amino acid biosynthetic process"/>
    <property type="evidence" value="ECO:0007669"/>
    <property type="project" value="UniProtKB-KW"/>
</dbReference>
<dbReference type="Proteomes" id="UP001139409">
    <property type="component" value="Unassembled WGS sequence"/>
</dbReference>
<dbReference type="RefSeq" id="WP_225699345.1">
    <property type="nucleotide sequence ID" value="NZ_JAIXNE010000006.1"/>
</dbReference>
<proteinExistence type="inferred from homology"/>
<dbReference type="Gene3D" id="3.30.470.10">
    <property type="match status" value="1"/>
</dbReference>
<keyword evidence="12" id="KW-1185">Reference proteome</keyword>
<organism evidence="11 12">
    <name type="scientific">Fulvivirga sedimenti</name>
    <dbReference type="NCBI Taxonomy" id="2879465"/>
    <lineage>
        <taxon>Bacteria</taxon>
        <taxon>Pseudomonadati</taxon>
        <taxon>Bacteroidota</taxon>
        <taxon>Cytophagia</taxon>
        <taxon>Cytophagales</taxon>
        <taxon>Fulvivirgaceae</taxon>
        <taxon>Fulvivirga</taxon>
    </lineage>
</organism>
<comment type="catalytic activity">
    <reaction evidence="9 10">
        <text>L-leucine + 2-oxoglutarate = 4-methyl-2-oxopentanoate + L-glutamate</text>
        <dbReference type="Rhea" id="RHEA:18321"/>
        <dbReference type="ChEBI" id="CHEBI:16810"/>
        <dbReference type="ChEBI" id="CHEBI:17865"/>
        <dbReference type="ChEBI" id="CHEBI:29985"/>
        <dbReference type="ChEBI" id="CHEBI:57427"/>
        <dbReference type="EC" id="2.6.1.42"/>
    </reaction>
</comment>
<dbReference type="EMBL" id="JAIXNE010000006">
    <property type="protein sequence ID" value="MCA6078487.1"/>
    <property type="molecule type" value="Genomic_DNA"/>
</dbReference>
<evidence type="ECO:0000256" key="10">
    <source>
        <dbReference type="RuleBase" id="RU364094"/>
    </source>
</evidence>
<evidence type="ECO:0000313" key="11">
    <source>
        <dbReference type="EMBL" id="MCA6078487.1"/>
    </source>
</evidence>
<keyword evidence="10" id="KW-0663">Pyridoxal phosphate</keyword>
<evidence type="ECO:0000256" key="3">
    <source>
        <dbReference type="ARBA" id="ARBA00005072"/>
    </source>
</evidence>
<gene>
    <name evidence="10 11" type="primary">ilvE</name>
    <name evidence="11" type="ORF">LDX50_26675</name>
</gene>
<dbReference type="InterPro" id="IPR043131">
    <property type="entry name" value="BCAT-like_N"/>
</dbReference>
<dbReference type="AlphaFoldDB" id="A0A9X1HXV5"/>
<keyword evidence="10" id="KW-0028">Amino-acid biosynthesis</keyword>
<evidence type="ECO:0000256" key="8">
    <source>
        <dbReference type="ARBA" id="ARBA00048798"/>
    </source>
</evidence>
<evidence type="ECO:0000256" key="5">
    <source>
        <dbReference type="ARBA" id="ARBA00022576"/>
    </source>
</evidence>
<dbReference type="InterPro" id="IPR005785">
    <property type="entry name" value="B_amino_transI"/>
</dbReference>
<dbReference type="FunFam" id="3.30.470.10:FF:000010">
    <property type="entry name" value="Branched-chain-amino-acid aminotransferase-like protein 1"/>
    <property type="match status" value="1"/>
</dbReference>
<dbReference type="EC" id="2.6.1.42" evidence="10"/>
<dbReference type="InterPro" id="IPR043132">
    <property type="entry name" value="BCAT-like_C"/>
</dbReference>
<comment type="similarity">
    <text evidence="4 10">Belongs to the class-IV pyridoxal-phosphate-dependent aminotransferase family.</text>
</comment>
<protein>
    <recommendedName>
        <fullName evidence="10">Branched-chain-amino-acid aminotransferase</fullName>
        <shortName evidence="10">BCAT</shortName>
        <ecNumber evidence="10">2.6.1.42</ecNumber>
    </recommendedName>
</protein>
<comment type="pathway">
    <text evidence="1 10">Amino-acid biosynthesis; L-isoleucine biosynthesis; L-isoleucine from 2-oxobutanoate: step 4/4.</text>
</comment>
<name>A0A9X1HXV5_9BACT</name>
<sequence length="304" mass="33637">MTNKIQLPDERNAGILVNINGKLFPREEARVSVFDSVVQGGDAVWEGVRIYDGKVFMLEEHLDRLFDSAHAMAFANVPSRASVREAIFDTLNANGMYDEAHIRLTLTRGEKVTSGMSPVFNQSGCTLIVLAEWKKPVYKTSGISLITSSIRRNNPSSIDSKIHHNNLINNILAKIEANLAGVDDAVMLDMMGFVSETNATNLFFIKNDQVKTPHADSCLPGITRRNVIRICHQQGIPLTERNISISEMYTADEVFTTGTMGELSPVLKIDGRVIGNGKPGPVTHRIQEAYRAMTQNEGVTIPRR</sequence>
<evidence type="ECO:0000256" key="7">
    <source>
        <dbReference type="ARBA" id="ARBA00048212"/>
    </source>
</evidence>